<evidence type="ECO:0000313" key="1">
    <source>
        <dbReference type="EMBL" id="OKP02213.1"/>
    </source>
</evidence>
<evidence type="ECO:0000313" key="2">
    <source>
        <dbReference type="Proteomes" id="UP000186268"/>
    </source>
</evidence>
<dbReference type="STRING" id="1873482.Xedl_02372"/>
<dbReference type="EMBL" id="MKGQ01000016">
    <property type="protein sequence ID" value="OKP02213.1"/>
    <property type="molecule type" value="Genomic_DNA"/>
</dbReference>
<accession>A0A1Q5TPP9</accession>
<gene>
    <name evidence="1" type="ORF">Xedl_02372</name>
</gene>
<dbReference type="RefSeq" id="WP_074023892.1">
    <property type="nucleotide sequence ID" value="NZ_CAWNAG010000068.1"/>
</dbReference>
<protein>
    <recommendedName>
        <fullName evidence="3">DUF551 domain-containing protein</fullName>
    </recommendedName>
</protein>
<proteinExistence type="predicted"/>
<evidence type="ECO:0008006" key="3">
    <source>
        <dbReference type="Google" id="ProtNLM"/>
    </source>
</evidence>
<keyword evidence="2" id="KW-1185">Reference proteome</keyword>
<name>A0A1Q5TPP9_9GAMM</name>
<sequence length="109" mass="12673">MISIDNAQNEIGLSGHIDDGREWVDWLLKKAEESKKAQVIPWVSVQDRMPVDDDKWVPLCLVYVSFGSISRAGYDYWNTDTQQWSEHENDEVTHWCYMDDVPAPVTQEN</sequence>
<comment type="caution">
    <text evidence="1">The sequence shown here is derived from an EMBL/GenBank/DDBJ whole genome shotgun (WGS) entry which is preliminary data.</text>
</comment>
<organism evidence="1 2">
    <name type="scientific">Xenorhabdus eapokensis</name>
    <dbReference type="NCBI Taxonomy" id="1873482"/>
    <lineage>
        <taxon>Bacteria</taxon>
        <taxon>Pseudomonadati</taxon>
        <taxon>Pseudomonadota</taxon>
        <taxon>Gammaproteobacteria</taxon>
        <taxon>Enterobacterales</taxon>
        <taxon>Morganellaceae</taxon>
        <taxon>Xenorhabdus</taxon>
    </lineage>
</organism>
<dbReference type="OrthoDB" id="6444911at2"/>
<dbReference type="AlphaFoldDB" id="A0A1Q5TPP9"/>
<reference evidence="1 2" key="1">
    <citation type="submission" date="2016-09" db="EMBL/GenBank/DDBJ databases">
        <title>Xenorhabdus thuongxuanensis sp. nov. and Xenorhabdus eapokensis sp. nov., isolated from Steinernema species.</title>
        <authorList>
            <person name="Kaempfer P."/>
            <person name="Tobias N.J."/>
            <person name="Phan Ke L."/>
            <person name="Bode H.B."/>
            <person name="Glaeser S.P."/>
        </authorList>
    </citation>
    <scope>NUCLEOTIDE SEQUENCE [LARGE SCALE GENOMIC DNA]</scope>
    <source>
        <strain evidence="1 2">DL20</strain>
    </source>
</reference>
<dbReference type="Proteomes" id="UP000186268">
    <property type="component" value="Unassembled WGS sequence"/>
</dbReference>